<gene>
    <name evidence="1" type="ORF">EDC64_11491</name>
</gene>
<evidence type="ECO:0000313" key="1">
    <source>
        <dbReference type="EMBL" id="TCT02230.1"/>
    </source>
</evidence>
<organism evidence="1 2">
    <name type="scientific">Aquabacter spiritensis</name>
    <dbReference type="NCBI Taxonomy" id="933073"/>
    <lineage>
        <taxon>Bacteria</taxon>
        <taxon>Pseudomonadati</taxon>
        <taxon>Pseudomonadota</taxon>
        <taxon>Alphaproteobacteria</taxon>
        <taxon>Hyphomicrobiales</taxon>
        <taxon>Xanthobacteraceae</taxon>
        <taxon>Aquabacter</taxon>
    </lineage>
</organism>
<dbReference type="RefSeq" id="WP_274594958.1">
    <property type="nucleotide sequence ID" value="NZ_SMAI01000014.1"/>
</dbReference>
<protein>
    <recommendedName>
        <fullName evidence="3">Peptidylprolyl isomerase</fullName>
    </recommendedName>
</protein>
<comment type="caution">
    <text evidence="1">The sequence shown here is derived from an EMBL/GenBank/DDBJ whole genome shotgun (WGS) entry which is preliminary data.</text>
</comment>
<dbReference type="PROSITE" id="PS51257">
    <property type="entry name" value="PROKAR_LIPOPROTEIN"/>
    <property type="match status" value="1"/>
</dbReference>
<accession>A0A4R3LPB7</accession>
<keyword evidence="2" id="KW-1185">Reference proteome</keyword>
<evidence type="ECO:0000313" key="2">
    <source>
        <dbReference type="Proteomes" id="UP000294664"/>
    </source>
</evidence>
<dbReference type="EMBL" id="SMAI01000014">
    <property type="protein sequence ID" value="TCT02230.1"/>
    <property type="molecule type" value="Genomic_DNA"/>
</dbReference>
<name>A0A4R3LPB7_9HYPH</name>
<reference evidence="1 2" key="1">
    <citation type="submission" date="2019-03" db="EMBL/GenBank/DDBJ databases">
        <title>Genomic Encyclopedia of Type Strains, Phase IV (KMG-IV): sequencing the most valuable type-strain genomes for metagenomic binning, comparative biology and taxonomic classification.</title>
        <authorList>
            <person name="Goeker M."/>
        </authorList>
    </citation>
    <scope>NUCLEOTIDE SEQUENCE [LARGE SCALE GENOMIC DNA]</scope>
    <source>
        <strain evidence="1 2">DSM 9035</strain>
    </source>
</reference>
<dbReference type="AlphaFoldDB" id="A0A4R3LPB7"/>
<sequence length="41" mass="4328">MRAVSRLALIVALGLAVSGCDKCGNWFKYTPKACGTETAPQ</sequence>
<proteinExistence type="predicted"/>
<evidence type="ECO:0008006" key="3">
    <source>
        <dbReference type="Google" id="ProtNLM"/>
    </source>
</evidence>
<dbReference type="Proteomes" id="UP000294664">
    <property type="component" value="Unassembled WGS sequence"/>
</dbReference>